<evidence type="ECO:0000256" key="1">
    <source>
        <dbReference type="SAM" id="Coils"/>
    </source>
</evidence>
<feature type="region of interest" description="Disordered" evidence="2">
    <location>
        <begin position="845"/>
        <end position="930"/>
    </location>
</feature>
<feature type="compositionally biased region" description="Low complexity" evidence="2">
    <location>
        <begin position="71"/>
        <end position="80"/>
    </location>
</feature>
<proteinExistence type="predicted"/>
<feature type="region of interest" description="Disordered" evidence="2">
    <location>
        <begin position="334"/>
        <end position="379"/>
    </location>
</feature>
<evidence type="ECO:0000313" key="4">
    <source>
        <dbReference type="Proteomes" id="UP000443090"/>
    </source>
</evidence>
<name>A0A8H8RQR7_9HELO</name>
<feature type="coiled-coil region" evidence="1">
    <location>
        <begin position="571"/>
        <end position="653"/>
    </location>
</feature>
<gene>
    <name evidence="3" type="primary">acrB</name>
    <name evidence="3" type="ORF">LOCC1_G007267</name>
</gene>
<feature type="coiled-coil region" evidence="1">
    <location>
        <begin position="679"/>
        <end position="727"/>
    </location>
</feature>
<keyword evidence="1" id="KW-0175">Coiled coil</keyword>
<dbReference type="OrthoDB" id="4158994at2759"/>
<feature type="compositionally biased region" description="Low complexity" evidence="2">
    <location>
        <begin position="896"/>
        <end position="907"/>
    </location>
</feature>
<keyword evidence="4" id="KW-1185">Reference proteome</keyword>
<accession>A0A8H8RQR7</accession>
<feature type="compositionally biased region" description="Polar residues" evidence="2">
    <location>
        <begin position="35"/>
        <end position="49"/>
    </location>
</feature>
<organism evidence="3 4">
    <name type="scientific">Lachnellula occidentalis</name>
    <dbReference type="NCBI Taxonomy" id="215460"/>
    <lineage>
        <taxon>Eukaryota</taxon>
        <taxon>Fungi</taxon>
        <taxon>Dikarya</taxon>
        <taxon>Ascomycota</taxon>
        <taxon>Pezizomycotina</taxon>
        <taxon>Leotiomycetes</taxon>
        <taxon>Helotiales</taxon>
        <taxon>Lachnaceae</taxon>
        <taxon>Lachnellula</taxon>
    </lineage>
</organism>
<protein>
    <submittedName>
        <fullName evidence="3">Ubiquitination network signaling protein</fullName>
    </submittedName>
</protein>
<sequence length="930" mass="100347">MPRGQPATKRQQGAANQRDTRHENGLVGPGKRVQKSNGHLNGYAKQQDNSHPSTPPLPSTPPHTNGHARQSNAADSAADNKAPTDTLRRGSFSGYSESSSSDYSHNMSTLSVSQENHRRIDVNAAKNPAILSSLRYYCYSHRPPPTPPTFLSLVHLLFATLTFVPPSSSTTSGLSFVDIFEGTLGTPSMATIVVVDLFVLLVWLFLWGSLQDIALDLAQTVIALTLGGGTSGKETGLNNVLVCFGIVGVSHLARSGNIKQSGIRALLSSSGGIMGSPDPDDPLERAAQTRNKKGAHGWIRSILAIHILAQGLVRYVRDWYVRREKQVNSVSIGDPEAGKALADANNDSSTPNTQTQDTDSSASLPVSSTLINSKKKRKQSAQVRIRQPLWAALASTKIVMVKEYETSHTAAESAGTNATDINNLGNAPFNTEADRIWITYVGSDEVSFSTSYFPTHKPLENCEEKKLDASGVDKSKPFFVRVNQTIWHLTRIRTTTDPDEPEGQGTRWNGEISGLAAASSYECDFVSTANGAIIFSTSIRTLQVPTADTAGLSPNPQVSSRPGSPITTLKISIASSEIKLAEERNRQKRERKDQRTKLSSVRKELDRLLANLATGGGNDDRLKQKIQQSNLHMKQAEDALISLEEEIQSLETIPTDDTAQYASAKSAFQSQREAHKKYRAEIQEAKQCADRDVLALKNELSNIQQKRERYQSRITKLNAEHDRILEANAKGLDEVQRKDKARFDNETNRSNMEMMYMERLAELEHQITIVSDALHGLVLGIDILTSNEMYASASPNASVQNLNAAASPFTADPNAIPENTAYGWNAAGPSHPGVYAGGAFGTSTPAQGIRTRGRSSSMLSNVSGFTQSSGEGPAPGPFAPPQQMGTAIWGDENEKGSFGSGSASRSGSGSGSAGDPKSPIGNGKAALSKW</sequence>
<comment type="caution">
    <text evidence="3">The sequence shown here is derived from an EMBL/GenBank/DDBJ whole genome shotgun (WGS) entry which is preliminary data.</text>
</comment>
<dbReference type="EMBL" id="QGMI01000475">
    <property type="protein sequence ID" value="TVY40084.1"/>
    <property type="molecule type" value="Genomic_DNA"/>
</dbReference>
<feature type="region of interest" description="Disordered" evidence="2">
    <location>
        <begin position="1"/>
        <end position="115"/>
    </location>
</feature>
<dbReference type="Proteomes" id="UP000443090">
    <property type="component" value="Unassembled WGS sequence"/>
</dbReference>
<feature type="compositionally biased region" description="Polar residues" evidence="2">
    <location>
        <begin position="854"/>
        <end position="870"/>
    </location>
</feature>
<evidence type="ECO:0000256" key="2">
    <source>
        <dbReference type="SAM" id="MobiDB-lite"/>
    </source>
</evidence>
<evidence type="ECO:0000313" key="3">
    <source>
        <dbReference type="EMBL" id="TVY40084.1"/>
    </source>
</evidence>
<feature type="compositionally biased region" description="Low complexity" evidence="2">
    <location>
        <begin position="91"/>
        <end position="108"/>
    </location>
</feature>
<feature type="compositionally biased region" description="Polar residues" evidence="2">
    <location>
        <begin position="8"/>
        <end position="17"/>
    </location>
</feature>
<feature type="compositionally biased region" description="Polar residues" evidence="2">
    <location>
        <begin position="345"/>
        <end position="372"/>
    </location>
</feature>
<dbReference type="AlphaFoldDB" id="A0A8H8RQR7"/>
<reference evidence="3 4" key="1">
    <citation type="submission" date="2018-05" db="EMBL/GenBank/DDBJ databases">
        <title>Genome sequencing and assembly of the regulated plant pathogen Lachnellula willkommii and related sister species for the development of diagnostic species identification markers.</title>
        <authorList>
            <person name="Giroux E."/>
            <person name="Bilodeau G."/>
        </authorList>
    </citation>
    <scope>NUCLEOTIDE SEQUENCE [LARGE SCALE GENOMIC DNA]</scope>
    <source>
        <strain evidence="3 4">CBS 160.35</strain>
    </source>
</reference>